<evidence type="ECO:0000256" key="4">
    <source>
        <dbReference type="ARBA" id="ARBA00022475"/>
    </source>
</evidence>
<accession>A0A2K8NBD5</accession>
<reference evidence="10" key="1">
    <citation type="submission" date="2017-11" db="EMBL/GenBank/DDBJ databases">
        <title>Complete Genome Sequence of Kyrpidia sp. Strain EA-1, a thermophilic, hydrogen-oxidizing Bacterium, isolated from the Azores.</title>
        <authorList>
            <person name="Reiner J.E."/>
            <person name="Lapp C.J."/>
            <person name="Bunk B."/>
            <person name="Gescher J."/>
        </authorList>
    </citation>
    <scope>NUCLEOTIDE SEQUENCE [LARGE SCALE GENOMIC DNA]</scope>
    <source>
        <strain evidence="10">EA-1</strain>
    </source>
</reference>
<evidence type="ECO:0000256" key="8">
    <source>
        <dbReference type="SAM" id="Phobius"/>
    </source>
</evidence>
<dbReference type="RefSeq" id="WP_100668530.1">
    <property type="nucleotide sequence ID" value="NZ_CP024955.1"/>
</dbReference>
<dbReference type="KEGG" id="kyr:CVV65_13230"/>
<feature type="transmembrane region" description="Helical" evidence="8">
    <location>
        <begin position="159"/>
        <end position="180"/>
    </location>
</feature>
<dbReference type="GO" id="GO:0055085">
    <property type="term" value="P:transmembrane transport"/>
    <property type="evidence" value="ECO:0007669"/>
    <property type="project" value="InterPro"/>
</dbReference>
<dbReference type="PANTHER" id="PTHR36838">
    <property type="entry name" value="AUXIN EFFLUX CARRIER FAMILY PROTEIN"/>
    <property type="match status" value="1"/>
</dbReference>
<dbReference type="Gene3D" id="1.20.1530.20">
    <property type="match status" value="1"/>
</dbReference>
<feature type="transmembrane region" description="Helical" evidence="8">
    <location>
        <begin position="279"/>
        <end position="301"/>
    </location>
</feature>
<dbReference type="EMBL" id="CP024955">
    <property type="protein sequence ID" value="ATY85772.1"/>
    <property type="molecule type" value="Genomic_DNA"/>
</dbReference>
<evidence type="ECO:0000256" key="3">
    <source>
        <dbReference type="ARBA" id="ARBA00022448"/>
    </source>
</evidence>
<dbReference type="Pfam" id="PF03547">
    <property type="entry name" value="Mem_trans"/>
    <property type="match status" value="1"/>
</dbReference>
<proteinExistence type="inferred from homology"/>
<dbReference type="GO" id="GO:0005886">
    <property type="term" value="C:plasma membrane"/>
    <property type="evidence" value="ECO:0007669"/>
    <property type="project" value="UniProtKB-SubCell"/>
</dbReference>
<protein>
    <submittedName>
        <fullName evidence="9">Transporter</fullName>
    </submittedName>
</protein>
<keyword evidence="3" id="KW-0813">Transport</keyword>
<evidence type="ECO:0000256" key="1">
    <source>
        <dbReference type="ARBA" id="ARBA00004651"/>
    </source>
</evidence>
<keyword evidence="6 8" id="KW-1133">Transmembrane helix</keyword>
<keyword evidence="4" id="KW-1003">Cell membrane</keyword>
<feature type="transmembrane region" description="Helical" evidence="8">
    <location>
        <begin position="127"/>
        <end position="147"/>
    </location>
</feature>
<comment type="similarity">
    <text evidence="2">Belongs to the auxin efflux carrier (TC 2.A.69) family.</text>
</comment>
<evidence type="ECO:0000313" key="9">
    <source>
        <dbReference type="EMBL" id="ATY85772.1"/>
    </source>
</evidence>
<keyword evidence="10" id="KW-1185">Reference proteome</keyword>
<dbReference type="InterPro" id="IPR038770">
    <property type="entry name" value="Na+/solute_symporter_sf"/>
</dbReference>
<dbReference type="OrthoDB" id="148377at2"/>
<feature type="transmembrane region" description="Helical" evidence="8">
    <location>
        <begin position="36"/>
        <end position="53"/>
    </location>
</feature>
<feature type="transmembrane region" description="Helical" evidence="8">
    <location>
        <begin position="65"/>
        <end position="90"/>
    </location>
</feature>
<keyword evidence="7 8" id="KW-0472">Membrane</keyword>
<evidence type="ECO:0000313" key="10">
    <source>
        <dbReference type="Proteomes" id="UP000231932"/>
    </source>
</evidence>
<evidence type="ECO:0000256" key="5">
    <source>
        <dbReference type="ARBA" id="ARBA00022692"/>
    </source>
</evidence>
<organism evidence="9 10">
    <name type="scientific">Kyrpidia spormannii</name>
    <dbReference type="NCBI Taxonomy" id="2055160"/>
    <lineage>
        <taxon>Bacteria</taxon>
        <taxon>Bacillati</taxon>
        <taxon>Bacillota</taxon>
        <taxon>Bacilli</taxon>
        <taxon>Bacillales</taxon>
        <taxon>Alicyclobacillaceae</taxon>
        <taxon>Kyrpidia</taxon>
    </lineage>
</organism>
<feature type="transmembrane region" description="Helical" evidence="8">
    <location>
        <begin position="6"/>
        <end position="24"/>
    </location>
</feature>
<evidence type="ECO:0000256" key="7">
    <source>
        <dbReference type="ARBA" id="ARBA00023136"/>
    </source>
</evidence>
<name>A0A2K8NBD5_9BACL</name>
<feature type="transmembrane region" description="Helical" evidence="8">
    <location>
        <begin position="102"/>
        <end position="121"/>
    </location>
</feature>
<evidence type="ECO:0000256" key="6">
    <source>
        <dbReference type="ARBA" id="ARBA00022989"/>
    </source>
</evidence>
<dbReference type="Proteomes" id="UP000231932">
    <property type="component" value="Chromosome"/>
</dbReference>
<feature type="transmembrane region" description="Helical" evidence="8">
    <location>
        <begin position="192"/>
        <end position="210"/>
    </location>
</feature>
<dbReference type="PANTHER" id="PTHR36838:SF1">
    <property type="entry name" value="SLR1864 PROTEIN"/>
    <property type="match status" value="1"/>
</dbReference>
<comment type="subcellular location">
    <subcellularLocation>
        <location evidence="1">Cell membrane</location>
        <topology evidence="1">Multi-pass membrane protein</topology>
    </subcellularLocation>
</comment>
<sequence length="305" mass="31858">MSGYLNTMAEVSLPILLAVLGGAWLDRRRRLDTRSLAEVSLYLLAPSLVLFALPEGSGGGGEIGAIAAFTFLNTGLMWLVGEGAGLWLGLGRAGRSALSMTSVFGNSNNYGLPVVLLAYGTAGFSRAAVYVVGQILLMYTLGIYLASRATAGGKGAWQAVFRMPVLYAALVGGAVAFLGLGWPKGLNEALHLLGNAYPAVVLLILGVQLGRANWRGIGGKELWAAILIRLLGAPAVAFFCLWILHIQGLLASVLFVEASMPAAVNTAVLVEQFGGDRELVAKTVAVTTAASFVLLPLFVVIGRAL</sequence>
<evidence type="ECO:0000256" key="2">
    <source>
        <dbReference type="ARBA" id="ARBA00010145"/>
    </source>
</evidence>
<gene>
    <name evidence="9" type="ORF">CVV65_13230</name>
</gene>
<feature type="transmembrane region" description="Helical" evidence="8">
    <location>
        <begin position="222"/>
        <end position="244"/>
    </location>
</feature>
<dbReference type="AlphaFoldDB" id="A0A2K8NBD5"/>
<keyword evidence="5 8" id="KW-0812">Transmembrane</keyword>
<dbReference type="InterPro" id="IPR004776">
    <property type="entry name" value="Mem_transp_PIN-like"/>
</dbReference>